<dbReference type="InterPro" id="IPR051616">
    <property type="entry name" value="Cul2-RING_E3_ligase_SR"/>
</dbReference>
<evidence type="ECO:0000256" key="1">
    <source>
        <dbReference type="PROSITE-ProRule" id="PRU00023"/>
    </source>
</evidence>
<dbReference type="PROSITE" id="PS50088">
    <property type="entry name" value="ANK_REPEAT"/>
    <property type="match status" value="2"/>
</dbReference>
<dbReference type="Pfam" id="PF12796">
    <property type="entry name" value="Ank_2"/>
    <property type="match status" value="1"/>
</dbReference>
<gene>
    <name evidence="3" type="ORF">SUNI508_10451</name>
</gene>
<dbReference type="SUPFAM" id="SSF48403">
    <property type="entry name" value="Ankyrin repeat"/>
    <property type="match status" value="1"/>
</dbReference>
<evidence type="ECO:0000313" key="4">
    <source>
        <dbReference type="Proteomes" id="UP001408356"/>
    </source>
</evidence>
<dbReference type="PANTHER" id="PTHR46224">
    <property type="entry name" value="ANKYRIN REPEAT FAMILY PROTEIN"/>
    <property type="match status" value="1"/>
</dbReference>
<keyword evidence="4" id="KW-1185">Reference proteome</keyword>
<dbReference type="InterPro" id="IPR001810">
    <property type="entry name" value="F-box_dom"/>
</dbReference>
<dbReference type="Proteomes" id="UP001408356">
    <property type="component" value="Unassembled WGS sequence"/>
</dbReference>
<comment type="caution">
    <text evidence="3">The sequence shown here is derived from an EMBL/GenBank/DDBJ whole genome shotgun (WGS) entry which is preliminary data.</text>
</comment>
<name>A0ABR2ULC1_9PEZI</name>
<proteinExistence type="predicted"/>
<dbReference type="SMART" id="SM00248">
    <property type="entry name" value="ANK"/>
    <property type="match status" value="4"/>
</dbReference>
<accession>A0ABR2ULC1</accession>
<dbReference type="PROSITE" id="PS50181">
    <property type="entry name" value="FBOX"/>
    <property type="match status" value="1"/>
</dbReference>
<feature type="domain" description="F-box" evidence="2">
    <location>
        <begin position="1"/>
        <end position="49"/>
    </location>
</feature>
<protein>
    <submittedName>
        <fullName evidence="3">F-box domain-containing protein</fullName>
    </submittedName>
</protein>
<dbReference type="Pfam" id="PF00646">
    <property type="entry name" value="F-box"/>
    <property type="match status" value="1"/>
</dbReference>
<dbReference type="Gene3D" id="1.25.40.20">
    <property type="entry name" value="Ankyrin repeat-containing domain"/>
    <property type="match status" value="1"/>
</dbReference>
<sequence>MNLFDLPNELVLLIFDHLPTSRNFTRLMRTRFVSRKFRGHVDGVVFRLRLLSGLVGFPWWVERVLRYRHVGWVGYVDAYLAYQVSREQSFETRLGQIRRVALALCEGDGSVVEMDVSACIDILVRLAAHRNAADMLGKPNDAKSDYTGSAFEADLFVAAVYMGCEAYVGRLVMAGAKISGTVAGPYVHSELFGVASRAATLQGHVGIMKLFLLTAANDPGSGLLLRPSKQVILRDSATYGHRAAYDFALDILARDSRYAADGFESIVNITPWPDAYERAANLLEPEPRLETRRHQRSAIVGFHVSITRGHVEMVRYFLERGVNPDPEPEHWGTYSPYGHIAPLHAAVRCHNAEITRLLLDAGADPNWFPSHATVLRVAAWARNASIAKLLLERGADVNAGFPPPIVIAALKEDVAMFRLLREHGAKLDTPETGAWAMGLVRFHGLDSMADLLVDQGVGRNLAFHHVATEREFKSDCYSKLWR</sequence>
<dbReference type="InterPro" id="IPR002110">
    <property type="entry name" value="Ankyrin_rpt"/>
</dbReference>
<keyword evidence="1" id="KW-0040">ANK repeat</keyword>
<evidence type="ECO:0000313" key="3">
    <source>
        <dbReference type="EMBL" id="KAK9415427.1"/>
    </source>
</evidence>
<dbReference type="InterPro" id="IPR036770">
    <property type="entry name" value="Ankyrin_rpt-contain_sf"/>
</dbReference>
<evidence type="ECO:0000259" key="2">
    <source>
        <dbReference type="PROSITE" id="PS50181"/>
    </source>
</evidence>
<feature type="repeat" description="ANK" evidence="1">
    <location>
        <begin position="370"/>
        <end position="399"/>
    </location>
</feature>
<feature type="repeat" description="ANK" evidence="1">
    <location>
        <begin position="338"/>
        <end position="366"/>
    </location>
</feature>
<reference evidence="3 4" key="1">
    <citation type="journal article" date="2024" name="J. Plant Pathol.">
        <title>Sequence and assembly of the genome of Seiridium unicorne, isolate CBS 538.82, causal agent of cypress canker disease.</title>
        <authorList>
            <person name="Scali E."/>
            <person name="Rocca G.D."/>
            <person name="Danti R."/>
            <person name="Garbelotto M."/>
            <person name="Barberini S."/>
            <person name="Baroncelli R."/>
            <person name="Emiliani G."/>
        </authorList>
    </citation>
    <scope>NUCLEOTIDE SEQUENCE [LARGE SCALE GENOMIC DNA]</scope>
    <source>
        <strain evidence="3 4">BM-138-508</strain>
    </source>
</reference>
<dbReference type="EMBL" id="JARVKF010000416">
    <property type="protein sequence ID" value="KAK9415427.1"/>
    <property type="molecule type" value="Genomic_DNA"/>
</dbReference>
<dbReference type="PANTHER" id="PTHR46224:SF64">
    <property type="entry name" value="IQ MOTIF AND ANKYRIN REPEAT DOMAIN-CONTAINING PROTEIN 1"/>
    <property type="match status" value="1"/>
</dbReference>
<dbReference type="PROSITE" id="PS50297">
    <property type="entry name" value="ANK_REP_REGION"/>
    <property type="match status" value="2"/>
</dbReference>
<organism evidence="3 4">
    <name type="scientific">Seiridium unicorne</name>
    <dbReference type="NCBI Taxonomy" id="138068"/>
    <lineage>
        <taxon>Eukaryota</taxon>
        <taxon>Fungi</taxon>
        <taxon>Dikarya</taxon>
        <taxon>Ascomycota</taxon>
        <taxon>Pezizomycotina</taxon>
        <taxon>Sordariomycetes</taxon>
        <taxon>Xylariomycetidae</taxon>
        <taxon>Amphisphaeriales</taxon>
        <taxon>Sporocadaceae</taxon>
        <taxon>Seiridium</taxon>
    </lineage>
</organism>